<protein>
    <submittedName>
        <fullName evidence="1">Uncharacterized protein</fullName>
    </submittedName>
</protein>
<proteinExistence type="predicted"/>
<name>A0A645GLQ9_9ZZZZ</name>
<gene>
    <name evidence="1" type="ORF">SDC9_175315</name>
</gene>
<accession>A0A645GLQ9</accession>
<evidence type="ECO:0000313" key="1">
    <source>
        <dbReference type="EMBL" id="MPN27881.1"/>
    </source>
</evidence>
<dbReference type="AlphaFoldDB" id="A0A645GLQ9"/>
<comment type="caution">
    <text evidence="1">The sequence shown here is derived from an EMBL/GenBank/DDBJ whole genome shotgun (WGS) entry which is preliminary data.</text>
</comment>
<reference evidence="1" key="1">
    <citation type="submission" date="2019-08" db="EMBL/GenBank/DDBJ databases">
        <authorList>
            <person name="Kucharzyk K."/>
            <person name="Murdoch R.W."/>
            <person name="Higgins S."/>
            <person name="Loffler F."/>
        </authorList>
    </citation>
    <scope>NUCLEOTIDE SEQUENCE</scope>
</reference>
<organism evidence="1">
    <name type="scientific">bioreactor metagenome</name>
    <dbReference type="NCBI Taxonomy" id="1076179"/>
    <lineage>
        <taxon>unclassified sequences</taxon>
        <taxon>metagenomes</taxon>
        <taxon>ecological metagenomes</taxon>
    </lineage>
</organism>
<dbReference type="EMBL" id="VSSQ01077926">
    <property type="protein sequence ID" value="MPN27881.1"/>
    <property type="molecule type" value="Genomic_DNA"/>
</dbReference>
<sequence length="97" mass="10610">MAGKQHGGLPAVCSAGCFDAQKHRDQHHFFSGQLQRELFFQPGGELQRKQVFFFVVFYHFGHLRGGQPGALHAGAALLQHAVDMQAEAIVDRGGVPL</sequence>